<feature type="binding site" evidence="1">
    <location>
        <position position="28"/>
    </location>
    <ligand>
        <name>Zn(2+)</name>
        <dbReference type="ChEBI" id="CHEBI:29105"/>
    </ligand>
</feature>
<dbReference type="InterPro" id="IPR052939">
    <property type="entry name" value="23S_rRNA_MeTrnsfrase_RlmA"/>
</dbReference>
<evidence type="ECO:0000256" key="2">
    <source>
        <dbReference type="PIRSR" id="PIRSR018249-2"/>
    </source>
</evidence>
<reference evidence="5 6" key="1">
    <citation type="submission" date="2023-09" db="EMBL/GenBank/DDBJ databases">
        <authorList>
            <person name="Rey-Velasco X."/>
        </authorList>
    </citation>
    <scope>NUCLEOTIDE SEQUENCE [LARGE SCALE GENOMIC DNA]</scope>
    <source>
        <strain evidence="5 6">W409</strain>
    </source>
</reference>
<evidence type="ECO:0000256" key="1">
    <source>
        <dbReference type="PIRSR" id="PIRSR018249-1"/>
    </source>
</evidence>
<evidence type="ECO:0000259" key="4">
    <source>
        <dbReference type="Pfam" id="PF21302"/>
    </source>
</evidence>
<dbReference type="PANTHER" id="PTHR43460:SF1">
    <property type="entry name" value="METHYLTRANSFERASE TYPE 11 DOMAIN-CONTAINING PROTEIN"/>
    <property type="match status" value="1"/>
</dbReference>
<evidence type="ECO:0000313" key="5">
    <source>
        <dbReference type="EMBL" id="MDT0581669.1"/>
    </source>
</evidence>
<dbReference type="PANTHER" id="PTHR43460">
    <property type="entry name" value="METHYLTRANSFERASE"/>
    <property type="match status" value="1"/>
</dbReference>
<dbReference type="PIRSF" id="PIRSF018249">
    <property type="entry name" value="MyrA_prd"/>
    <property type="match status" value="1"/>
</dbReference>
<dbReference type="GO" id="GO:0032259">
    <property type="term" value="P:methylation"/>
    <property type="evidence" value="ECO:0007669"/>
    <property type="project" value="UniProtKB-KW"/>
</dbReference>
<keyword evidence="5" id="KW-0808">Transferase</keyword>
<feature type="binding site" evidence="1">
    <location>
        <position position="32"/>
    </location>
    <ligand>
        <name>Zn(2+)</name>
        <dbReference type="ChEBI" id="CHEBI:29105"/>
    </ligand>
</feature>
<protein>
    <submittedName>
        <fullName evidence="5">Methyltransferase domain-containing protein</fullName>
    </submittedName>
</protein>
<feature type="domain" description="23S rRNA (guanine(745)-N(1))-methyltransferase N-terminal" evidence="4">
    <location>
        <begin position="2"/>
        <end position="53"/>
    </location>
</feature>
<dbReference type="RefSeq" id="WP_311360448.1">
    <property type="nucleotide sequence ID" value="NZ_JAVRIE010000001.1"/>
</dbReference>
<feature type="binding site" evidence="2">
    <location>
        <position position="220"/>
    </location>
    <ligand>
        <name>S-adenosyl-L-methionine</name>
        <dbReference type="ChEBI" id="CHEBI:59789"/>
    </ligand>
</feature>
<dbReference type="Gene3D" id="3.40.50.150">
    <property type="entry name" value="Vaccinia Virus protein VP39"/>
    <property type="match status" value="1"/>
</dbReference>
<keyword evidence="5" id="KW-0489">Methyltransferase</keyword>
<dbReference type="GO" id="GO:0008757">
    <property type="term" value="F:S-adenosylmethionine-dependent methyltransferase activity"/>
    <property type="evidence" value="ECO:0007669"/>
    <property type="project" value="InterPro"/>
</dbReference>
<dbReference type="Pfam" id="PF21302">
    <property type="entry name" value="Zn_ribbon_RlmA"/>
    <property type="match status" value="1"/>
</dbReference>
<dbReference type="GO" id="GO:0046872">
    <property type="term" value="F:metal ion binding"/>
    <property type="evidence" value="ECO:0007669"/>
    <property type="project" value="UniProtKB-KW"/>
</dbReference>
<comment type="caution">
    <text evidence="5">The sequence shown here is derived from an EMBL/GenBank/DDBJ whole genome shotgun (WGS) entry which is preliminary data.</text>
</comment>
<feature type="binding site" evidence="2">
    <location>
        <position position="74"/>
    </location>
    <ligand>
        <name>S-adenosyl-L-methionine</name>
        <dbReference type="ChEBI" id="CHEBI:59789"/>
    </ligand>
</feature>
<gene>
    <name evidence="5" type="ORF">RM544_03890</name>
</gene>
<proteinExistence type="predicted"/>
<sequence>MWQCPLCKDPFLDIDSASAKLENKTLQCGNKHSFDRAKQGYFNLLPVQHKNSKTPGDDEGMVQARRRFFESAPYMPLVESIAACINTYLRESHSENAALGDEESKKSPLKVPRNSRACAGSPIKIYDSGCGEGFYLNALSAILPDNYQFAGHDISKAAIIAAAKKNKDKQLVVASTINIPLQDNAVDVVYQIFAPSCSDEYRRILHHHGLLIVVEPASEHLFEIKQKVYDKPEKHKVAEAGIAGFSLLEEKIITFPVNLDTAEIRLALLQMTPFYWRASDESKAQIENELHSVTASFVLRVYQNSKGTHA</sequence>
<feature type="domain" description="Methyltransferase type 11" evidence="3">
    <location>
        <begin position="127"/>
        <end position="204"/>
    </location>
</feature>
<evidence type="ECO:0000259" key="3">
    <source>
        <dbReference type="Pfam" id="PF08241"/>
    </source>
</evidence>
<dbReference type="InterPro" id="IPR016718">
    <property type="entry name" value="rRNA_m1G-MeTrfase_A_prd"/>
</dbReference>
<keyword evidence="1" id="KW-0862">Zinc</keyword>
<dbReference type="InterPro" id="IPR029063">
    <property type="entry name" value="SAM-dependent_MTases_sf"/>
</dbReference>
<dbReference type="InterPro" id="IPR048647">
    <property type="entry name" value="RlmA_N"/>
</dbReference>
<organism evidence="5 6">
    <name type="scientific">Brumicola blandensis</name>
    <dbReference type="NCBI Taxonomy" id="3075611"/>
    <lineage>
        <taxon>Bacteria</taxon>
        <taxon>Pseudomonadati</taxon>
        <taxon>Pseudomonadota</taxon>
        <taxon>Gammaproteobacteria</taxon>
        <taxon>Alteromonadales</taxon>
        <taxon>Alteromonadaceae</taxon>
        <taxon>Brumicola</taxon>
    </lineage>
</organism>
<dbReference type="AlphaFoldDB" id="A0AAW8QZV0"/>
<keyword evidence="6" id="KW-1185">Reference proteome</keyword>
<feature type="binding site" evidence="2">
    <location>
        <begin position="132"/>
        <end position="133"/>
    </location>
    <ligand>
        <name>S-adenosyl-L-methionine</name>
        <dbReference type="ChEBI" id="CHEBI:59789"/>
    </ligand>
</feature>
<keyword evidence="2" id="KW-0949">S-adenosyl-L-methionine</keyword>
<dbReference type="Pfam" id="PF08241">
    <property type="entry name" value="Methyltransf_11"/>
    <property type="match status" value="1"/>
</dbReference>
<dbReference type="InterPro" id="IPR013216">
    <property type="entry name" value="Methyltransf_11"/>
</dbReference>
<accession>A0AAW8QZV0</accession>
<name>A0AAW8QZV0_9ALTE</name>
<dbReference type="EMBL" id="JAVRIE010000001">
    <property type="protein sequence ID" value="MDT0581669.1"/>
    <property type="molecule type" value="Genomic_DNA"/>
</dbReference>
<dbReference type="SUPFAM" id="SSF53335">
    <property type="entry name" value="S-adenosyl-L-methionine-dependent methyltransferases"/>
    <property type="match status" value="1"/>
</dbReference>
<dbReference type="Proteomes" id="UP001249020">
    <property type="component" value="Unassembled WGS sequence"/>
</dbReference>
<evidence type="ECO:0000313" key="6">
    <source>
        <dbReference type="Proteomes" id="UP001249020"/>
    </source>
</evidence>
<keyword evidence="1" id="KW-0479">Metal-binding</keyword>